<keyword evidence="4" id="KW-0808">Transferase</keyword>
<dbReference type="Gene3D" id="1.10.287.130">
    <property type="match status" value="1"/>
</dbReference>
<feature type="domain" description="Response regulatory" evidence="8">
    <location>
        <begin position="516"/>
        <end position="643"/>
    </location>
</feature>
<dbReference type="Proteomes" id="UP000240009">
    <property type="component" value="Unassembled WGS sequence"/>
</dbReference>
<dbReference type="InterPro" id="IPR004358">
    <property type="entry name" value="Sig_transdc_His_kin-like_C"/>
</dbReference>
<evidence type="ECO:0000256" key="5">
    <source>
        <dbReference type="ARBA" id="ARBA00022777"/>
    </source>
</evidence>
<dbReference type="Pfam" id="PF00072">
    <property type="entry name" value="Response_reg"/>
    <property type="match status" value="1"/>
</dbReference>
<dbReference type="InterPro" id="IPR036890">
    <property type="entry name" value="HATPase_C_sf"/>
</dbReference>
<dbReference type="Gene3D" id="3.40.50.2300">
    <property type="match status" value="1"/>
</dbReference>
<organism evidence="10 11">
    <name type="scientific">Blastopirellula marina</name>
    <dbReference type="NCBI Taxonomy" id="124"/>
    <lineage>
        <taxon>Bacteria</taxon>
        <taxon>Pseudomonadati</taxon>
        <taxon>Planctomycetota</taxon>
        <taxon>Planctomycetia</taxon>
        <taxon>Pirellulales</taxon>
        <taxon>Pirellulaceae</taxon>
        <taxon>Blastopirellula</taxon>
    </lineage>
</organism>
<dbReference type="PROSITE" id="PS50113">
    <property type="entry name" value="PAC"/>
    <property type="match status" value="1"/>
</dbReference>
<evidence type="ECO:0000256" key="3">
    <source>
        <dbReference type="ARBA" id="ARBA00022553"/>
    </source>
</evidence>
<dbReference type="InterPro" id="IPR003594">
    <property type="entry name" value="HATPase_dom"/>
</dbReference>
<dbReference type="InterPro" id="IPR011006">
    <property type="entry name" value="CheY-like_superfamily"/>
</dbReference>
<dbReference type="InterPro" id="IPR003661">
    <property type="entry name" value="HisK_dim/P_dom"/>
</dbReference>
<dbReference type="PANTHER" id="PTHR43047">
    <property type="entry name" value="TWO-COMPONENT HISTIDINE PROTEIN KINASE"/>
    <property type="match status" value="1"/>
</dbReference>
<dbReference type="GO" id="GO:0009927">
    <property type="term" value="F:histidine phosphotransfer kinase activity"/>
    <property type="evidence" value="ECO:0007669"/>
    <property type="project" value="TreeGrafter"/>
</dbReference>
<evidence type="ECO:0000256" key="2">
    <source>
        <dbReference type="ARBA" id="ARBA00012438"/>
    </source>
</evidence>
<dbReference type="SUPFAM" id="SSF52172">
    <property type="entry name" value="CheY-like"/>
    <property type="match status" value="1"/>
</dbReference>
<dbReference type="Gene3D" id="3.30.565.10">
    <property type="entry name" value="Histidine kinase-like ATPase, C-terminal domain"/>
    <property type="match status" value="1"/>
</dbReference>
<accession>A0A2S8FX23</accession>
<dbReference type="SUPFAM" id="SSF47384">
    <property type="entry name" value="Homodimeric domain of signal transducing histidine kinase"/>
    <property type="match status" value="1"/>
</dbReference>
<dbReference type="GO" id="GO:0005886">
    <property type="term" value="C:plasma membrane"/>
    <property type="evidence" value="ECO:0007669"/>
    <property type="project" value="TreeGrafter"/>
</dbReference>
<feature type="domain" description="PAC" evidence="9">
    <location>
        <begin position="205"/>
        <end position="256"/>
    </location>
</feature>
<dbReference type="InterPro" id="IPR000700">
    <property type="entry name" value="PAS-assoc_C"/>
</dbReference>
<evidence type="ECO:0000256" key="4">
    <source>
        <dbReference type="ARBA" id="ARBA00022679"/>
    </source>
</evidence>
<evidence type="ECO:0000313" key="10">
    <source>
        <dbReference type="EMBL" id="PQO36725.1"/>
    </source>
</evidence>
<comment type="caution">
    <text evidence="10">The sequence shown here is derived from an EMBL/GenBank/DDBJ whole genome shotgun (WGS) entry which is preliminary data.</text>
</comment>
<dbReference type="GO" id="GO:0000155">
    <property type="term" value="F:phosphorelay sensor kinase activity"/>
    <property type="evidence" value="ECO:0007669"/>
    <property type="project" value="InterPro"/>
</dbReference>
<dbReference type="EMBL" id="PUIA01000017">
    <property type="protein sequence ID" value="PQO36725.1"/>
    <property type="molecule type" value="Genomic_DNA"/>
</dbReference>
<protein>
    <recommendedName>
        <fullName evidence="2">histidine kinase</fullName>
        <ecNumber evidence="2">2.7.13.3</ecNumber>
    </recommendedName>
</protein>
<keyword evidence="3 6" id="KW-0597">Phosphoprotein</keyword>
<feature type="modified residue" description="4-aspartylphosphate" evidence="6">
    <location>
        <position position="578"/>
    </location>
</feature>
<dbReference type="Gene3D" id="3.30.450.20">
    <property type="entry name" value="PAS domain"/>
    <property type="match status" value="1"/>
</dbReference>
<dbReference type="CDD" id="cd17546">
    <property type="entry name" value="REC_hyHK_CKI1_RcsC-like"/>
    <property type="match status" value="1"/>
</dbReference>
<evidence type="ECO:0000259" key="9">
    <source>
        <dbReference type="PROSITE" id="PS50113"/>
    </source>
</evidence>
<dbReference type="EC" id="2.7.13.3" evidence="2"/>
<dbReference type="PROSITE" id="PS50110">
    <property type="entry name" value="RESPONSE_REGULATORY"/>
    <property type="match status" value="1"/>
</dbReference>
<evidence type="ECO:0000259" key="8">
    <source>
        <dbReference type="PROSITE" id="PS50110"/>
    </source>
</evidence>
<dbReference type="Pfam" id="PF00512">
    <property type="entry name" value="HisKA"/>
    <property type="match status" value="1"/>
</dbReference>
<dbReference type="FunFam" id="3.30.565.10:FF:000010">
    <property type="entry name" value="Sensor histidine kinase RcsC"/>
    <property type="match status" value="1"/>
</dbReference>
<dbReference type="Pfam" id="PF02518">
    <property type="entry name" value="HATPase_c"/>
    <property type="match status" value="1"/>
</dbReference>
<feature type="domain" description="Histidine kinase" evidence="7">
    <location>
        <begin position="274"/>
        <end position="493"/>
    </location>
</feature>
<dbReference type="CDD" id="cd00130">
    <property type="entry name" value="PAS"/>
    <property type="match status" value="1"/>
</dbReference>
<dbReference type="SMART" id="SM00387">
    <property type="entry name" value="HATPase_c"/>
    <property type="match status" value="1"/>
</dbReference>
<dbReference type="OrthoDB" id="9803190at2"/>
<dbReference type="InterPro" id="IPR036097">
    <property type="entry name" value="HisK_dim/P_sf"/>
</dbReference>
<sequence length="669" mass="74321">MMDYEKIHIAIVADGSDSARILPHLHACGVLPQNILCVEPNGWPDLIHDSIGLCFWAMASQGNAHQHWPDPQQSPAVLGQCLNVYIEAGPVTSRSPFVIDWKEFDEQQIDFKLKYLIEEAQIRANLRQHQQWYRLAIVEGNVGLWWWDRQIDFVYLSQHFQTMLGIASDQLPQNVNQWLSRVHADDRYKLTETIHSQFNANADRFELECRIRHADGLFRWYSLSGQLQSSGPCRGRVLGAASDITEKKEIEIALAAANKLANSAVHAKSEFLTNMSHNLRTPITAILGHADLLGNLSTDEQAATSLESISRNSHQLMQLLDDILELSCIESALPLANMGKTSIAAILGDVQDLYGEKAKQQGLKFHVRVQPEIPAEFVTDATRTRQILKRLIENAIKFTPEGEITVEASFQRFPKPALQLIVRDTGIGIPASRLETIFEPFDLADNSPSRSHGGSGLGLSICQRLVKTLQGALDVESEVGYGTSFLLSIPLEVTSNSLPADNTTPSNDDVGLDGYRVLLVEDGVDNQLVFNAFLRKAGATVTVANNGLEAVEWISANRRETGETGCDSDPRVDVILMDMQMPVMDGYQATQILRDSGFSKPILAVTAHALQGDRMRCLEAGCDDYFTKPIKRRPFLEFVQRYARQARHLATTLEASEGTVALQHSACED</sequence>
<comment type="catalytic activity">
    <reaction evidence="1">
        <text>ATP + protein L-histidine = ADP + protein N-phospho-L-histidine.</text>
        <dbReference type="EC" id="2.7.13.3"/>
    </reaction>
</comment>
<dbReference type="PRINTS" id="PR00344">
    <property type="entry name" value="BCTRLSENSOR"/>
</dbReference>
<evidence type="ECO:0000313" key="11">
    <source>
        <dbReference type="Proteomes" id="UP000240009"/>
    </source>
</evidence>
<dbReference type="CDD" id="cd16922">
    <property type="entry name" value="HATPase_EvgS-ArcB-TorS-like"/>
    <property type="match status" value="1"/>
</dbReference>
<dbReference type="AlphaFoldDB" id="A0A2S8FX23"/>
<name>A0A2S8FX23_9BACT</name>
<dbReference type="InterPro" id="IPR005467">
    <property type="entry name" value="His_kinase_dom"/>
</dbReference>
<dbReference type="RefSeq" id="WP_105350962.1">
    <property type="nucleotide sequence ID" value="NZ_PUIA01000017.1"/>
</dbReference>
<dbReference type="InterPro" id="IPR001789">
    <property type="entry name" value="Sig_transdc_resp-reg_receiver"/>
</dbReference>
<evidence type="ECO:0000256" key="6">
    <source>
        <dbReference type="PROSITE-ProRule" id="PRU00169"/>
    </source>
</evidence>
<evidence type="ECO:0000259" key="7">
    <source>
        <dbReference type="PROSITE" id="PS50109"/>
    </source>
</evidence>
<dbReference type="PROSITE" id="PS50109">
    <property type="entry name" value="HIS_KIN"/>
    <property type="match status" value="1"/>
</dbReference>
<keyword evidence="5" id="KW-0418">Kinase</keyword>
<proteinExistence type="predicted"/>
<dbReference type="InterPro" id="IPR000014">
    <property type="entry name" value="PAS"/>
</dbReference>
<reference evidence="10 11" key="1">
    <citation type="submission" date="2018-02" db="EMBL/GenBank/DDBJ databases">
        <title>Comparative genomes isolates from brazilian mangrove.</title>
        <authorList>
            <person name="Araujo J.E."/>
            <person name="Taketani R.G."/>
            <person name="Silva M.C.P."/>
            <person name="Loureco M.V."/>
            <person name="Andreote F.D."/>
        </authorList>
    </citation>
    <scope>NUCLEOTIDE SEQUENCE [LARGE SCALE GENOMIC DNA]</scope>
    <source>
        <strain evidence="10 11">HEX-2 MGV</strain>
    </source>
</reference>
<dbReference type="Pfam" id="PF08447">
    <property type="entry name" value="PAS_3"/>
    <property type="match status" value="1"/>
</dbReference>
<gene>
    <name evidence="10" type="ORF">C5Y96_06005</name>
</gene>
<dbReference type="CDD" id="cd00082">
    <property type="entry name" value="HisKA"/>
    <property type="match status" value="1"/>
</dbReference>
<dbReference type="NCBIfam" id="TIGR00229">
    <property type="entry name" value="sensory_box"/>
    <property type="match status" value="1"/>
</dbReference>
<dbReference type="InterPro" id="IPR035965">
    <property type="entry name" value="PAS-like_dom_sf"/>
</dbReference>
<dbReference type="SMART" id="SM00448">
    <property type="entry name" value="REC"/>
    <property type="match status" value="1"/>
</dbReference>
<dbReference type="SUPFAM" id="SSF55874">
    <property type="entry name" value="ATPase domain of HSP90 chaperone/DNA topoisomerase II/histidine kinase"/>
    <property type="match status" value="1"/>
</dbReference>
<dbReference type="InterPro" id="IPR013655">
    <property type="entry name" value="PAS_fold_3"/>
</dbReference>
<dbReference type="PANTHER" id="PTHR43047:SF72">
    <property type="entry name" value="OSMOSENSING HISTIDINE PROTEIN KINASE SLN1"/>
    <property type="match status" value="1"/>
</dbReference>
<evidence type="ECO:0000256" key="1">
    <source>
        <dbReference type="ARBA" id="ARBA00000085"/>
    </source>
</evidence>
<dbReference type="SMART" id="SM00388">
    <property type="entry name" value="HisKA"/>
    <property type="match status" value="1"/>
</dbReference>
<dbReference type="SUPFAM" id="SSF55785">
    <property type="entry name" value="PYP-like sensor domain (PAS domain)"/>
    <property type="match status" value="1"/>
</dbReference>
<dbReference type="SMART" id="SM00091">
    <property type="entry name" value="PAS"/>
    <property type="match status" value="1"/>
</dbReference>